<dbReference type="EMBL" id="CP003156">
    <property type="protein sequence ID" value="AEV32437.1"/>
    <property type="molecule type" value="Genomic_DNA"/>
</dbReference>
<reference evidence="1 2" key="1">
    <citation type="journal article" date="2012" name="Stand. Genomic Sci.">
        <title>Genome sequence of the orange-pigmented seawater bacterium Owenweeksia hongkongensis type strain (UST20020801(T)).</title>
        <authorList>
            <person name="Riedel T."/>
            <person name="Held B."/>
            <person name="Nolan M."/>
            <person name="Lucas S."/>
            <person name="Lapidus A."/>
            <person name="Tice H."/>
            <person name="Del Rio T.G."/>
            <person name="Cheng J.F."/>
            <person name="Han C."/>
            <person name="Tapia R."/>
            <person name="Goodwin L.A."/>
            <person name="Pitluck S."/>
            <person name="Liolios K."/>
            <person name="Mavromatis K."/>
            <person name="Pagani I."/>
            <person name="Ivanova N."/>
            <person name="Mikhailova N."/>
            <person name="Pati A."/>
            <person name="Chen A."/>
            <person name="Palaniappan K."/>
            <person name="Rohde M."/>
            <person name="Tindall B.J."/>
            <person name="Detter J.C."/>
            <person name="Goker M."/>
            <person name="Woyke T."/>
            <person name="Bristow J."/>
            <person name="Eisen J.A."/>
            <person name="Markowitz V."/>
            <person name="Hugenholtz P."/>
            <person name="Klenk H.P."/>
            <person name="Kyrpides N.C."/>
        </authorList>
    </citation>
    <scope>NUCLEOTIDE SEQUENCE</scope>
    <source>
        <strain evidence="2">DSM 17368 / JCM 12287 / NRRL B-23963</strain>
    </source>
</reference>
<evidence type="ECO:0000313" key="1">
    <source>
        <dbReference type="EMBL" id="AEV32437.1"/>
    </source>
</evidence>
<dbReference type="STRING" id="926562.Oweho_1441"/>
<evidence type="ECO:0000313" key="2">
    <source>
        <dbReference type="Proteomes" id="UP000005631"/>
    </source>
</evidence>
<keyword evidence="2" id="KW-1185">Reference proteome</keyword>
<gene>
    <name evidence="1" type="ordered locus">Oweho_1441</name>
</gene>
<dbReference type="Proteomes" id="UP000005631">
    <property type="component" value="Chromosome"/>
</dbReference>
<dbReference type="AlphaFoldDB" id="G8R869"/>
<dbReference type="KEGG" id="oho:Oweho_1441"/>
<accession>G8R869</accession>
<sequence>MVYVLFPIMRPSAYAFPRKLSGSGAPKTLLTGRQGTKMSLTFFSSQKIKQPTPIAIGELMKSYLNNKREVNKSLSLTFFSSQKSKQKVPGYSAFP</sequence>
<proteinExistence type="predicted"/>
<protein>
    <submittedName>
        <fullName evidence="1">Uncharacterized protein</fullName>
    </submittedName>
</protein>
<organism evidence="1 2">
    <name type="scientific">Owenweeksia hongkongensis (strain DSM 17368 / CIP 108786 / JCM 12287 / NRRL B-23963 / UST20020801)</name>
    <dbReference type="NCBI Taxonomy" id="926562"/>
    <lineage>
        <taxon>Bacteria</taxon>
        <taxon>Pseudomonadati</taxon>
        <taxon>Bacteroidota</taxon>
        <taxon>Flavobacteriia</taxon>
        <taxon>Flavobacteriales</taxon>
        <taxon>Owenweeksiaceae</taxon>
        <taxon>Owenweeksia</taxon>
    </lineage>
</organism>
<dbReference type="HOGENOM" id="CLU_2370152_0_0_10"/>
<name>G8R869_OWEHD</name>